<organism evidence="1 2">
    <name type="scientific">Persea americana</name>
    <name type="common">Avocado</name>
    <dbReference type="NCBI Taxonomy" id="3435"/>
    <lineage>
        <taxon>Eukaryota</taxon>
        <taxon>Viridiplantae</taxon>
        <taxon>Streptophyta</taxon>
        <taxon>Embryophyta</taxon>
        <taxon>Tracheophyta</taxon>
        <taxon>Spermatophyta</taxon>
        <taxon>Magnoliopsida</taxon>
        <taxon>Magnoliidae</taxon>
        <taxon>Laurales</taxon>
        <taxon>Lauraceae</taxon>
        <taxon>Persea</taxon>
    </lineage>
</organism>
<evidence type="ECO:0000313" key="2">
    <source>
        <dbReference type="Proteomes" id="UP001234297"/>
    </source>
</evidence>
<reference evidence="1 2" key="1">
    <citation type="journal article" date="2022" name="Hortic Res">
        <title>A haplotype resolved chromosomal level avocado genome allows analysis of novel avocado genes.</title>
        <authorList>
            <person name="Nath O."/>
            <person name="Fletcher S.J."/>
            <person name="Hayward A."/>
            <person name="Shaw L.M."/>
            <person name="Masouleh A.K."/>
            <person name="Furtado A."/>
            <person name="Henry R.J."/>
            <person name="Mitter N."/>
        </authorList>
    </citation>
    <scope>NUCLEOTIDE SEQUENCE [LARGE SCALE GENOMIC DNA]</scope>
    <source>
        <strain evidence="2">cv. Hass</strain>
    </source>
</reference>
<gene>
    <name evidence="1" type="ORF">MRB53_018790</name>
</gene>
<proteinExistence type="predicted"/>
<sequence length="147" mass="15940">MNPSPSFFSGVGERNPKVCARRWVASMWLDSPNRSPCFLLQSKETQPLGFSGDNEHNTHRTPVLCNNVFSVPLFPIDVQKSGSSPSPCFFCSKQDQITVLFQPQCPPPAKTKIKPSSSAISVQQVRDRTGSGDGCGPPICTRSVGEG</sequence>
<evidence type="ECO:0000313" key="1">
    <source>
        <dbReference type="EMBL" id="KAJ8642096.1"/>
    </source>
</evidence>
<comment type="caution">
    <text evidence="1">The sequence shown here is derived from an EMBL/GenBank/DDBJ whole genome shotgun (WGS) entry which is preliminary data.</text>
</comment>
<dbReference type="EMBL" id="CM056813">
    <property type="protein sequence ID" value="KAJ8642096.1"/>
    <property type="molecule type" value="Genomic_DNA"/>
</dbReference>
<accession>A0ACC2M9S8</accession>
<protein>
    <submittedName>
        <fullName evidence="1">Uncharacterized protein</fullName>
    </submittedName>
</protein>
<dbReference type="Proteomes" id="UP001234297">
    <property type="component" value="Chromosome 5"/>
</dbReference>
<keyword evidence="2" id="KW-1185">Reference proteome</keyword>
<name>A0ACC2M9S8_PERAE</name>